<gene>
    <name evidence="2" type="ORF">SEVIR_9G483500v2</name>
</gene>
<keyword evidence="1" id="KW-0812">Transmembrane</keyword>
<reference evidence="2" key="1">
    <citation type="submission" date="2019-03" db="EMBL/GenBank/DDBJ databases">
        <title>WGS assembly of Setaria viridis.</title>
        <authorList>
            <person name="Huang P."/>
            <person name="Jenkins J."/>
            <person name="Grimwood J."/>
            <person name="Barry K."/>
            <person name="Healey A."/>
            <person name="Mamidi S."/>
            <person name="Sreedasyam A."/>
            <person name="Shu S."/>
            <person name="Feldman M."/>
            <person name="Wu J."/>
            <person name="Yu Y."/>
            <person name="Chen C."/>
            <person name="Johnson J."/>
            <person name="Rokhsar D."/>
            <person name="Baxter I."/>
            <person name="Schmutz J."/>
            <person name="Brutnell T."/>
            <person name="Kellogg E."/>
        </authorList>
    </citation>
    <scope>NUCLEOTIDE SEQUENCE [LARGE SCALE GENOMIC DNA]</scope>
</reference>
<keyword evidence="1" id="KW-0472">Membrane</keyword>
<dbReference type="Gramene" id="TKV97272">
    <property type="protein sequence ID" value="TKV97272"/>
    <property type="gene ID" value="SEVIR_9G483500v2"/>
</dbReference>
<proteinExistence type="predicted"/>
<organism evidence="2 3">
    <name type="scientific">Setaria viridis</name>
    <name type="common">Green bristlegrass</name>
    <name type="synonym">Setaria italica subsp. viridis</name>
    <dbReference type="NCBI Taxonomy" id="4556"/>
    <lineage>
        <taxon>Eukaryota</taxon>
        <taxon>Viridiplantae</taxon>
        <taxon>Streptophyta</taxon>
        <taxon>Embryophyta</taxon>
        <taxon>Tracheophyta</taxon>
        <taxon>Spermatophyta</taxon>
        <taxon>Magnoliopsida</taxon>
        <taxon>Liliopsida</taxon>
        <taxon>Poales</taxon>
        <taxon>Poaceae</taxon>
        <taxon>PACMAD clade</taxon>
        <taxon>Panicoideae</taxon>
        <taxon>Panicodae</taxon>
        <taxon>Paniceae</taxon>
        <taxon>Cenchrinae</taxon>
        <taxon>Setaria</taxon>
    </lineage>
</organism>
<dbReference type="OMA" id="TREYNEN"/>
<dbReference type="Proteomes" id="UP000298652">
    <property type="component" value="Chromosome 9"/>
</dbReference>
<dbReference type="EMBL" id="CM016560">
    <property type="protein sequence ID" value="TKV97272.1"/>
    <property type="molecule type" value="Genomic_DNA"/>
</dbReference>
<evidence type="ECO:0000313" key="3">
    <source>
        <dbReference type="Proteomes" id="UP000298652"/>
    </source>
</evidence>
<feature type="transmembrane region" description="Helical" evidence="1">
    <location>
        <begin position="64"/>
        <end position="88"/>
    </location>
</feature>
<accession>A0A4U6TAA7</accession>
<evidence type="ECO:0000313" key="2">
    <source>
        <dbReference type="EMBL" id="TKV97272.1"/>
    </source>
</evidence>
<dbReference type="AlphaFoldDB" id="A0A4U6TAA7"/>
<keyword evidence="3" id="KW-1185">Reference proteome</keyword>
<keyword evidence="1" id="KW-1133">Transmembrane helix</keyword>
<name>A0A4U6TAA7_SETVI</name>
<evidence type="ECO:0000256" key="1">
    <source>
        <dbReference type="SAM" id="Phobius"/>
    </source>
</evidence>
<sequence length="124" mass="14672">MMLPSWNNFLHPLLHFVVVRSNHDERLVRIILPIELMLISLGLKEEEERRKKEEEDFARSSLQGCWSSLFGCLFSACLLSVCLCGLLYESLYRFEIEIWSCMTREYNENEKHVVCDMMMYSALI</sequence>
<protein>
    <submittedName>
        <fullName evidence="2">Uncharacterized protein</fullName>
    </submittedName>
</protein>